<feature type="non-terminal residue" evidence="2">
    <location>
        <position position="473"/>
    </location>
</feature>
<dbReference type="eggNOG" id="ENOG502SY3K">
    <property type="taxonomic scope" value="Eukaryota"/>
</dbReference>
<feature type="compositionally biased region" description="Polar residues" evidence="1">
    <location>
        <begin position="245"/>
        <end position="257"/>
    </location>
</feature>
<feature type="region of interest" description="Disordered" evidence="1">
    <location>
        <begin position="341"/>
        <end position="392"/>
    </location>
</feature>
<gene>
    <name evidence="2" type="ORF">SPAPADRAFT_63654</name>
</gene>
<dbReference type="RefSeq" id="XP_007377804.1">
    <property type="nucleotide sequence ID" value="XM_007377742.1"/>
</dbReference>
<feature type="compositionally biased region" description="Low complexity" evidence="1">
    <location>
        <begin position="294"/>
        <end position="307"/>
    </location>
</feature>
<accession>G3AUU7</accession>
<feature type="compositionally biased region" description="Low complexity" evidence="1">
    <location>
        <begin position="264"/>
        <end position="278"/>
    </location>
</feature>
<keyword evidence="3" id="KW-1185">Reference proteome</keyword>
<evidence type="ECO:0000313" key="2">
    <source>
        <dbReference type="EMBL" id="EGW30038.1"/>
    </source>
</evidence>
<proteinExistence type="predicted"/>
<dbReference type="KEGG" id="spaa:SPAPADRAFT_63654"/>
<dbReference type="EMBL" id="GL996506">
    <property type="protein sequence ID" value="EGW30038.1"/>
    <property type="molecule type" value="Genomic_DNA"/>
</dbReference>
<protein>
    <submittedName>
        <fullName evidence="2">Uncharacterized protein</fullName>
    </submittedName>
</protein>
<sequence length="473" mass="53494">MTILPSAIPLPNFEKDQVVTRTDSVNSLETMLATPFQSLDLTIPRDHSILLSIFSLLLNLDDANLIITRNHTRIGTPSPTRSSLLDNVFVPGDIWLRNIPIKDVAIKNNIINEINQMLDYEFNNEHLQFEDITLNYYSKLLMAYKVYDIPGRMSNSSELSYELDRMGIIHDEEEQDMYSMTDTDSISDPIEPSFYRTVSNDSIGSFKMFSKKARSSTKRISSMLLHPSKSFDFSTSTVALPALTETNGSSSTINGYSPTKIHSHSQSHSISHGQNHSITHGPNISHNSYPFPISHNTHSQSHNSTPSYTRPHSHAHTPSNGSITGPENTLSSILSKSKLYSRVKKKRESAGSIASTGSRSSTAPPSRPISAHKMTTTTTRSPHDSQRQSNDEFEKLKAQRQTYEYYMTLNKLHKNCTDIIKRLNQMSKSDAGYKKFTRFIEFIEKHILKFLVIDLMTMVTTYCKLKARNFNQI</sequence>
<dbReference type="AlphaFoldDB" id="G3AUU7"/>
<dbReference type="GeneID" id="18874853"/>
<reference evidence="2 3" key="1">
    <citation type="journal article" date="2011" name="Proc. Natl. Acad. Sci. U.S.A.">
        <title>Comparative genomics of xylose-fermenting fungi for enhanced biofuel production.</title>
        <authorList>
            <person name="Wohlbach D.J."/>
            <person name="Kuo A."/>
            <person name="Sato T.K."/>
            <person name="Potts K.M."/>
            <person name="Salamov A.A."/>
            <person name="LaButti K.M."/>
            <person name="Sun H."/>
            <person name="Clum A."/>
            <person name="Pangilinan J.L."/>
            <person name="Lindquist E.A."/>
            <person name="Lucas S."/>
            <person name="Lapidus A."/>
            <person name="Jin M."/>
            <person name="Gunawan C."/>
            <person name="Balan V."/>
            <person name="Dale B.E."/>
            <person name="Jeffries T.W."/>
            <person name="Zinkel R."/>
            <person name="Barry K.W."/>
            <person name="Grigoriev I.V."/>
            <person name="Gasch A.P."/>
        </authorList>
    </citation>
    <scope>NUCLEOTIDE SEQUENCE [LARGE SCALE GENOMIC DNA]</scope>
    <source>
        <strain evidence="3">NRRL Y-27907 / 11-Y1</strain>
    </source>
</reference>
<evidence type="ECO:0000313" key="3">
    <source>
        <dbReference type="Proteomes" id="UP000000709"/>
    </source>
</evidence>
<dbReference type="OMA" id="VYDIPTR"/>
<dbReference type="InParanoid" id="G3AUU7"/>
<feature type="compositionally biased region" description="Polar residues" evidence="1">
    <location>
        <begin position="316"/>
        <end position="329"/>
    </location>
</feature>
<organism evidence="3">
    <name type="scientific">Spathaspora passalidarum (strain NRRL Y-27907 / 11-Y1)</name>
    <dbReference type="NCBI Taxonomy" id="619300"/>
    <lineage>
        <taxon>Eukaryota</taxon>
        <taxon>Fungi</taxon>
        <taxon>Dikarya</taxon>
        <taxon>Ascomycota</taxon>
        <taxon>Saccharomycotina</taxon>
        <taxon>Pichiomycetes</taxon>
        <taxon>Debaryomycetaceae</taxon>
        <taxon>Spathaspora</taxon>
    </lineage>
</organism>
<feature type="region of interest" description="Disordered" evidence="1">
    <location>
        <begin position="245"/>
        <end position="329"/>
    </location>
</feature>
<evidence type="ECO:0000256" key="1">
    <source>
        <dbReference type="SAM" id="MobiDB-lite"/>
    </source>
</evidence>
<dbReference type="Proteomes" id="UP000000709">
    <property type="component" value="Unassembled WGS sequence"/>
</dbReference>
<feature type="compositionally biased region" description="Polar residues" evidence="1">
    <location>
        <begin position="352"/>
        <end position="364"/>
    </location>
</feature>
<feature type="compositionally biased region" description="Basic and acidic residues" evidence="1">
    <location>
        <begin position="381"/>
        <end position="392"/>
    </location>
</feature>
<dbReference type="HOGENOM" id="CLU_033075_0_0_1"/>
<dbReference type="OrthoDB" id="4089215at2759"/>
<name>G3AUU7_SPAPN</name>